<dbReference type="PANTHER" id="PTHR47784">
    <property type="entry name" value="STEROL UPTAKE CONTROL PROTEIN 2"/>
    <property type="match status" value="1"/>
</dbReference>
<dbReference type="GO" id="GO:0001228">
    <property type="term" value="F:DNA-binding transcription activator activity, RNA polymerase II-specific"/>
    <property type="evidence" value="ECO:0007669"/>
    <property type="project" value="TreeGrafter"/>
</dbReference>
<keyword evidence="2" id="KW-1185">Reference proteome</keyword>
<organism evidence="1 2">
    <name type="scientific">Petromyces alliaceus</name>
    <name type="common">Aspergillus alliaceus</name>
    <dbReference type="NCBI Taxonomy" id="209559"/>
    <lineage>
        <taxon>Eukaryota</taxon>
        <taxon>Fungi</taxon>
        <taxon>Dikarya</taxon>
        <taxon>Ascomycota</taxon>
        <taxon>Pezizomycotina</taxon>
        <taxon>Eurotiomycetes</taxon>
        <taxon>Eurotiomycetidae</taxon>
        <taxon>Eurotiales</taxon>
        <taxon>Aspergillaceae</taxon>
        <taxon>Aspergillus</taxon>
        <taxon>Aspergillus subgen. Circumdati</taxon>
    </lineage>
</organism>
<gene>
    <name evidence="1" type="ORF">ETB97_000030</name>
</gene>
<dbReference type="Proteomes" id="UP000541154">
    <property type="component" value="Unassembled WGS sequence"/>
</dbReference>
<dbReference type="InterPro" id="IPR053157">
    <property type="entry name" value="Sterol_Uptake_Regulator"/>
</dbReference>
<dbReference type="AlphaFoldDB" id="A0A8H6AGW7"/>
<evidence type="ECO:0000313" key="1">
    <source>
        <dbReference type="EMBL" id="KAF5867261.1"/>
    </source>
</evidence>
<accession>A0A8H6AGW7</accession>
<reference evidence="1 2" key="1">
    <citation type="submission" date="2019-04" db="EMBL/GenBank/DDBJ databases">
        <title>Aspergillus burnettii sp. nov., novel species from soil in southeast Queensland.</title>
        <authorList>
            <person name="Gilchrist C.L.M."/>
            <person name="Pitt J.I."/>
            <person name="Lange L."/>
            <person name="Lacey H.J."/>
            <person name="Vuong D."/>
            <person name="Midgley D.J."/>
            <person name="Greenfield P."/>
            <person name="Bradbury M."/>
            <person name="Lacey E."/>
            <person name="Busk P.K."/>
            <person name="Pilgaard B."/>
            <person name="Chooi Y.H."/>
            <person name="Piggott A.M."/>
        </authorList>
    </citation>
    <scope>NUCLEOTIDE SEQUENCE [LARGE SCALE GENOMIC DNA]</scope>
    <source>
        <strain evidence="1 2">FRR 5400</strain>
    </source>
</reference>
<name>A0A8H6AGW7_PETAA</name>
<comment type="caution">
    <text evidence="1">The sequence shown here is derived from an EMBL/GenBank/DDBJ whole genome shotgun (WGS) entry which is preliminary data.</text>
</comment>
<protein>
    <submittedName>
        <fullName evidence="1">Uncharacterized protein</fullName>
    </submittedName>
</protein>
<proteinExistence type="predicted"/>
<evidence type="ECO:0000313" key="2">
    <source>
        <dbReference type="Proteomes" id="UP000541154"/>
    </source>
</evidence>
<dbReference type="EMBL" id="SPNV01000001">
    <property type="protein sequence ID" value="KAF5867261.1"/>
    <property type="molecule type" value="Genomic_DNA"/>
</dbReference>
<sequence length="195" mass="22258">MSSLLNVCVCIPSGSWKKEKMMGFLVPIMHYAAAAEIGHLLSTERARPILSEFSRLAISALYELVDARAANNEEQHVFTKTIAHLGKLLATFDSGSDIISMSFTWIREPPPRFFCLVWEREPLALIILAHYYVILHHLRAHWWISLWGQCALAEIFMILRPDWKPTLALTRRVADFVLQWLGLHSGQGLALHTIR</sequence>
<dbReference type="PANTHER" id="PTHR47784:SF5">
    <property type="entry name" value="STEROL UPTAKE CONTROL PROTEIN 2"/>
    <property type="match status" value="1"/>
</dbReference>